<proteinExistence type="predicted"/>
<dbReference type="Proteomes" id="UP001500908">
    <property type="component" value="Unassembled WGS sequence"/>
</dbReference>
<keyword evidence="6" id="KW-1185">Reference proteome</keyword>
<reference evidence="6" key="1">
    <citation type="journal article" date="2019" name="Int. J. Syst. Evol. Microbiol.">
        <title>The Global Catalogue of Microorganisms (GCM) 10K type strain sequencing project: providing services to taxonomists for standard genome sequencing and annotation.</title>
        <authorList>
            <consortium name="The Broad Institute Genomics Platform"/>
            <consortium name="The Broad Institute Genome Sequencing Center for Infectious Disease"/>
            <person name="Wu L."/>
            <person name="Ma J."/>
        </authorList>
    </citation>
    <scope>NUCLEOTIDE SEQUENCE [LARGE SCALE GENOMIC DNA]</scope>
    <source>
        <strain evidence="6">JCM 17137</strain>
    </source>
</reference>
<protein>
    <recommendedName>
        <fullName evidence="7">L-amino acid N-acyltransferase YncA</fullName>
    </recommendedName>
</protein>
<dbReference type="EMBL" id="BAABDD010000023">
    <property type="protein sequence ID" value="GAA3756523.1"/>
    <property type="molecule type" value="Genomic_DNA"/>
</dbReference>
<comment type="caution">
    <text evidence="5">The sequence shown here is derived from an EMBL/GenBank/DDBJ whole genome shotgun (WGS) entry which is preliminary data.</text>
</comment>
<evidence type="ECO:0000313" key="5">
    <source>
        <dbReference type="EMBL" id="GAA3756523.1"/>
    </source>
</evidence>
<feature type="domain" description="HTH arsR-type" evidence="3">
    <location>
        <begin position="13"/>
        <end position="115"/>
    </location>
</feature>
<dbReference type="PANTHER" id="PTHR43072">
    <property type="entry name" value="N-ACETYLTRANSFERASE"/>
    <property type="match status" value="1"/>
</dbReference>
<dbReference type="InterPro" id="IPR036388">
    <property type="entry name" value="WH-like_DNA-bd_sf"/>
</dbReference>
<dbReference type="InterPro" id="IPR016181">
    <property type="entry name" value="Acyl_CoA_acyltransferase"/>
</dbReference>
<dbReference type="Pfam" id="PF01022">
    <property type="entry name" value="HTH_5"/>
    <property type="match status" value="1"/>
</dbReference>
<evidence type="ECO:0000259" key="3">
    <source>
        <dbReference type="PROSITE" id="PS50987"/>
    </source>
</evidence>
<dbReference type="PROSITE" id="PS50987">
    <property type="entry name" value="HTH_ARSR_2"/>
    <property type="match status" value="1"/>
</dbReference>
<keyword evidence="2" id="KW-0012">Acyltransferase</keyword>
<dbReference type="CDD" id="cd04301">
    <property type="entry name" value="NAT_SF"/>
    <property type="match status" value="1"/>
</dbReference>
<accession>A0ABP7GBQ5</accession>
<keyword evidence="1" id="KW-0808">Transferase</keyword>
<dbReference type="PRINTS" id="PR00778">
    <property type="entry name" value="HTHARSR"/>
</dbReference>
<dbReference type="InterPro" id="IPR001845">
    <property type="entry name" value="HTH_ArsR_DNA-bd_dom"/>
</dbReference>
<dbReference type="RefSeq" id="WP_344974289.1">
    <property type="nucleotide sequence ID" value="NZ_BAABDD010000023.1"/>
</dbReference>
<organism evidence="5 6">
    <name type="scientific">Salinactinospora qingdaonensis</name>
    <dbReference type="NCBI Taxonomy" id="702744"/>
    <lineage>
        <taxon>Bacteria</taxon>
        <taxon>Bacillati</taxon>
        <taxon>Actinomycetota</taxon>
        <taxon>Actinomycetes</taxon>
        <taxon>Streptosporangiales</taxon>
        <taxon>Nocardiopsidaceae</taxon>
        <taxon>Salinactinospora</taxon>
    </lineage>
</organism>
<dbReference type="InterPro" id="IPR036390">
    <property type="entry name" value="WH_DNA-bd_sf"/>
</dbReference>
<evidence type="ECO:0000259" key="4">
    <source>
        <dbReference type="PROSITE" id="PS51186"/>
    </source>
</evidence>
<dbReference type="Pfam" id="PF00583">
    <property type="entry name" value="Acetyltransf_1"/>
    <property type="match status" value="1"/>
</dbReference>
<dbReference type="SUPFAM" id="SSF55729">
    <property type="entry name" value="Acyl-CoA N-acyltransferases (Nat)"/>
    <property type="match status" value="1"/>
</dbReference>
<dbReference type="Gene3D" id="3.40.630.30">
    <property type="match status" value="1"/>
</dbReference>
<gene>
    <name evidence="5" type="ORF">GCM10022402_38690</name>
</gene>
<evidence type="ECO:0000256" key="1">
    <source>
        <dbReference type="ARBA" id="ARBA00022679"/>
    </source>
</evidence>
<dbReference type="PROSITE" id="PS51186">
    <property type="entry name" value="GNAT"/>
    <property type="match status" value="1"/>
</dbReference>
<dbReference type="SUPFAM" id="SSF46785">
    <property type="entry name" value="Winged helix' DNA-binding domain"/>
    <property type="match status" value="1"/>
</dbReference>
<dbReference type="InterPro" id="IPR011991">
    <property type="entry name" value="ArsR-like_HTH"/>
</dbReference>
<dbReference type="NCBIfam" id="NF033788">
    <property type="entry name" value="HTH_metalloreg"/>
    <property type="match status" value="1"/>
</dbReference>
<sequence>MTLPPPAPAPPQLATAEAATYASWFACLGDPTRVRLLHAIATHAGSVKVGDLADTLGIGQPTVSHHLRKLAEVGFVTLTKQGTATRVAINQSCCTGLPHAADAVMGLLTNRPCCPSDLPEDVVVRAMRAGDMADVRRVYAEGIATGDATFDTEVPQEAVLEGKWLRDHRWVAEINGEVVGWAALTPASERPAYAGVAETSVYVAETARGRGVGKALLHRQVTEADTDGLWTLEASIFPENKPSLALHHSAGFRTVGVRERIACHHGTWRDTVLLERHHDGCVCPPGCD</sequence>
<dbReference type="InterPro" id="IPR000182">
    <property type="entry name" value="GNAT_dom"/>
</dbReference>
<name>A0ABP7GBQ5_9ACTN</name>
<dbReference type="PANTHER" id="PTHR43072:SF23">
    <property type="entry name" value="UPF0039 PROTEIN C11D3.02C"/>
    <property type="match status" value="1"/>
</dbReference>
<evidence type="ECO:0008006" key="7">
    <source>
        <dbReference type="Google" id="ProtNLM"/>
    </source>
</evidence>
<feature type="domain" description="N-acetyltransferase" evidence="4">
    <location>
        <begin position="122"/>
        <end position="275"/>
    </location>
</feature>
<dbReference type="Gene3D" id="1.10.10.10">
    <property type="entry name" value="Winged helix-like DNA-binding domain superfamily/Winged helix DNA-binding domain"/>
    <property type="match status" value="1"/>
</dbReference>
<dbReference type="SMART" id="SM00418">
    <property type="entry name" value="HTH_ARSR"/>
    <property type="match status" value="1"/>
</dbReference>
<evidence type="ECO:0000256" key="2">
    <source>
        <dbReference type="ARBA" id="ARBA00023315"/>
    </source>
</evidence>
<evidence type="ECO:0000313" key="6">
    <source>
        <dbReference type="Proteomes" id="UP001500908"/>
    </source>
</evidence>
<dbReference type="CDD" id="cd00090">
    <property type="entry name" value="HTH_ARSR"/>
    <property type="match status" value="1"/>
</dbReference>